<comment type="caution">
    <text evidence="3">The sequence shown here is derived from an EMBL/GenBank/DDBJ whole genome shotgun (WGS) entry which is preliminary data.</text>
</comment>
<organism evidence="3 4">
    <name type="scientific">Labeo rohita</name>
    <name type="common">Indian major carp</name>
    <name type="synonym">Cyprinus rohita</name>
    <dbReference type="NCBI Taxonomy" id="84645"/>
    <lineage>
        <taxon>Eukaryota</taxon>
        <taxon>Metazoa</taxon>
        <taxon>Chordata</taxon>
        <taxon>Craniata</taxon>
        <taxon>Vertebrata</taxon>
        <taxon>Euteleostomi</taxon>
        <taxon>Actinopterygii</taxon>
        <taxon>Neopterygii</taxon>
        <taxon>Teleostei</taxon>
        <taxon>Ostariophysi</taxon>
        <taxon>Cypriniformes</taxon>
        <taxon>Cyprinidae</taxon>
        <taxon>Labeoninae</taxon>
        <taxon>Labeonini</taxon>
        <taxon>Labeo</taxon>
    </lineage>
</organism>
<dbReference type="SUPFAM" id="SSF56672">
    <property type="entry name" value="DNA/RNA polymerases"/>
    <property type="match status" value="1"/>
</dbReference>
<evidence type="ECO:0000313" key="4">
    <source>
        <dbReference type="Proteomes" id="UP000830375"/>
    </source>
</evidence>
<protein>
    <submittedName>
        <fullName evidence="3">Retrovirus-related Pol polyprotein</fullName>
    </submittedName>
</protein>
<dbReference type="EMBL" id="JACTAM010001489">
    <property type="protein sequence ID" value="KAI2646320.1"/>
    <property type="molecule type" value="Genomic_DNA"/>
</dbReference>
<dbReference type="InterPro" id="IPR043502">
    <property type="entry name" value="DNA/RNA_pol_sf"/>
</dbReference>
<dbReference type="Proteomes" id="UP000830375">
    <property type="component" value="Unassembled WGS sequence"/>
</dbReference>
<dbReference type="PANTHER" id="PTHR37984">
    <property type="entry name" value="PROTEIN CBG26694"/>
    <property type="match status" value="1"/>
</dbReference>
<reference evidence="3 4" key="1">
    <citation type="submission" date="2022-01" db="EMBL/GenBank/DDBJ databases">
        <title>A high-quality chromosome-level genome assembly of rohu carp, Labeo rohita.</title>
        <authorList>
            <person name="Arick M.A. II"/>
            <person name="Hsu C.-Y."/>
            <person name="Magbanua Z."/>
            <person name="Pechanova O."/>
            <person name="Grover C."/>
            <person name="Miller E."/>
            <person name="Thrash A."/>
            <person name="Ezzel L."/>
            <person name="Alam S."/>
            <person name="Benzie J."/>
            <person name="Hamilton M."/>
            <person name="Karsi A."/>
            <person name="Lawrence M.L."/>
            <person name="Peterson D.G."/>
        </authorList>
    </citation>
    <scope>NUCLEOTIDE SEQUENCE [LARGE SCALE GENOMIC DNA]</scope>
    <source>
        <strain evidence="4">BAU-BD-2019</strain>
        <tissue evidence="3">Blood</tissue>
    </source>
</reference>
<sequence length="207" mass="23570">MGMNNFVGKFIPNLSSKTVYLRELLCDKGEFKWTVDHEQEWGRLKTLPISELVLTFFDPSKRTKILTDASKDGLGAVLLQAEGENWRPVEYTSRTMTPSECRYAQIEKECLGLVYEVERFHSYVYGYDMELVYTQGKYIVLADALSRAVVRSGEHAESSTVSEVTHHVNMIAETLPVTDAKLKKIAVETEKDRCLQQVVTHLNDGWA</sequence>
<dbReference type="InterPro" id="IPR041577">
    <property type="entry name" value="RT_RNaseH_2"/>
</dbReference>
<evidence type="ECO:0000256" key="1">
    <source>
        <dbReference type="ARBA" id="ARBA00023268"/>
    </source>
</evidence>
<proteinExistence type="predicted"/>
<dbReference type="Gene3D" id="3.10.20.370">
    <property type="match status" value="1"/>
</dbReference>
<name>A0ABQ8L7B8_LABRO</name>
<evidence type="ECO:0000259" key="2">
    <source>
        <dbReference type="Pfam" id="PF17919"/>
    </source>
</evidence>
<keyword evidence="4" id="KW-1185">Reference proteome</keyword>
<keyword evidence="1" id="KW-0511">Multifunctional enzyme</keyword>
<accession>A0ABQ8L7B8</accession>
<dbReference type="InterPro" id="IPR050951">
    <property type="entry name" value="Retrovirus_Pol_polyprotein"/>
</dbReference>
<dbReference type="Pfam" id="PF17919">
    <property type="entry name" value="RT_RNaseH_2"/>
    <property type="match status" value="1"/>
</dbReference>
<feature type="domain" description="Reverse transcriptase/retrotransposon-derived protein RNase H-like" evidence="2">
    <location>
        <begin position="33"/>
        <end position="129"/>
    </location>
</feature>
<dbReference type="CDD" id="cd09274">
    <property type="entry name" value="RNase_HI_RT_Ty3"/>
    <property type="match status" value="1"/>
</dbReference>
<gene>
    <name evidence="3" type="ORF">H4Q32_029920</name>
</gene>
<evidence type="ECO:0000313" key="3">
    <source>
        <dbReference type="EMBL" id="KAI2646320.1"/>
    </source>
</evidence>
<dbReference type="PANTHER" id="PTHR37984:SF5">
    <property type="entry name" value="PROTEIN NYNRIN-LIKE"/>
    <property type="match status" value="1"/>
</dbReference>